<comment type="caution">
    <text evidence="2">The sequence shown here is derived from an EMBL/GenBank/DDBJ whole genome shotgun (WGS) entry which is preliminary data.</text>
</comment>
<organism evidence="2 3">
    <name type="scientific">Actinophytocola algeriensis</name>
    <dbReference type="NCBI Taxonomy" id="1768010"/>
    <lineage>
        <taxon>Bacteria</taxon>
        <taxon>Bacillati</taxon>
        <taxon>Actinomycetota</taxon>
        <taxon>Actinomycetes</taxon>
        <taxon>Pseudonocardiales</taxon>
        <taxon>Pseudonocardiaceae</taxon>
    </lineage>
</organism>
<name>A0A7W7VHW3_9PSEU</name>
<reference evidence="2 3" key="1">
    <citation type="submission" date="2020-08" db="EMBL/GenBank/DDBJ databases">
        <title>Genomic Encyclopedia of Type Strains, Phase III (KMG-III): the genomes of soil and plant-associated and newly described type strains.</title>
        <authorList>
            <person name="Whitman W."/>
        </authorList>
    </citation>
    <scope>NUCLEOTIDE SEQUENCE [LARGE SCALE GENOMIC DNA]</scope>
    <source>
        <strain evidence="2 3">CECT 8960</strain>
    </source>
</reference>
<feature type="signal peptide" evidence="1">
    <location>
        <begin position="1"/>
        <end position="38"/>
    </location>
</feature>
<dbReference type="InterPro" id="IPR006311">
    <property type="entry name" value="TAT_signal"/>
</dbReference>
<dbReference type="PROSITE" id="PS51318">
    <property type="entry name" value="TAT"/>
    <property type="match status" value="1"/>
</dbReference>
<dbReference type="EMBL" id="JACHJQ010000008">
    <property type="protein sequence ID" value="MBB4910846.1"/>
    <property type="molecule type" value="Genomic_DNA"/>
</dbReference>
<protein>
    <submittedName>
        <fullName evidence="2">Uncharacterized protein</fullName>
    </submittedName>
</protein>
<dbReference type="Proteomes" id="UP000520767">
    <property type="component" value="Unassembled WGS sequence"/>
</dbReference>
<dbReference type="AlphaFoldDB" id="A0A7W7VHW3"/>
<accession>A0A7W7VHW3</accession>
<proteinExistence type="predicted"/>
<dbReference type="RefSeq" id="WP_184814875.1">
    <property type="nucleotide sequence ID" value="NZ_JACHJQ010000008.1"/>
</dbReference>
<feature type="chain" id="PRO_5038688951" evidence="1">
    <location>
        <begin position="39"/>
        <end position="762"/>
    </location>
</feature>
<sequence>MKDSSRRRPARWVAAVAALVAALALVVAPAAHQPVAHADAASRGGDFVPFTTPRKIWDTRTNNVKLKAGATASINAVNVGGVPATGVSAVLIRLTAAAPTAGTWLTAYPHNTTRPGVSMLNVGPGETLSNTAVVRPGANGQITIFNAYGDTHVVVDVQGYFTTSTGATNGGFVPVTQRRVVDTTKTTIVPAGGSRTFDLAAGGVPAGASAAFVELTVPSSATATGWFTATPTGAAASTVGVINYENRQNSATGAVLPLTTDTRITFTNKGSAPAHLVADIFGYFTRTATAGAGMRPVTTRLYSGTLGANAVVDVQVGGTNGLPTRGIAGAMLSMQAGGGTSYGALRAWSTGGTEPGVAHTQYNATTHHRASVVVKPGTDGKVRIKNYGSAATLIYIDLEGWFSDPQTVVPPRQNTPIRLLQAKIQPGQSLATVEYAYVDNLGKVVVAHQPDPNNTYDVQYQTISGNEAFSGPAALTHGAAGVVQVAAQYGDGGDVWTTQQTKSDLPTWTAFTDLGGSMAAAPAAANLTGGTTVLFAVDADGKLWAFVRAGTTPYWRNLGDQDLVGTPSTATVRDGVQVFARTAAGTVKTLVFRDDLTVTAWSDLGGSIAETPAAVTYPGYRVGLFARTVDGAVMMKKQDAAGAFPAGWTPTGQTGVTGAPTAVIDPVDGRTWIVTRDEGGQILLWDETAAGTETYELYTGWSGNVDPTVVDPTVGVISASGGQSWVIVYRGVNGTPRVVRAAYPFAAAKTATFTEHALPAMK</sequence>
<evidence type="ECO:0000256" key="1">
    <source>
        <dbReference type="SAM" id="SignalP"/>
    </source>
</evidence>
<dbReference type="SUPFAM" id="SSF89372">
    <property type="entry name" value="Fucose-specific lectin"/>
    <property type="match status" value="2"/>
</dbReference>
<evidence type="ECO:0000313" key="3">
    <source>
        <dbReference type="Proteomes" id="UP000520767"/>
    </source>
</evidence>
<gene>
    <name evidence="2" type="ORF">FHR82_007105</name>
</gene>
<evidence type="ECO:0000313" key="2">
    <source>
        <dbReference type="EMBL" id="MBB4910846.1"/>
    </source>
</evidence>
<keyword evidence="1" id="KW-0732">Signal</keyword>
<keyword evidence="3" id="KW-1185">Reference proteome</keyword>